<dbReference type="EMBL" id="QGMZ01000061">
    <property type="protein sequence ID" value="PWR69573.1"/>
    <property type="molecule type" value="Genomic_DNA"/>
</dbReference>
<dbReference type="SUPFAM" id="SSF69118">
    <property type="entry name" value="AhpD-like"/>
    <property type="match status" value="1"/>
</dbReference>
<keyword evidence="3" id="KW-1185">Reference proteome</keyword>
<organism evidence="2 3">
    <name type="scientific">Methanospirillum stamsii</name>
    <dbReference type="NCBI Taxonomy" id="1277351"/>
    <lineage>
        <taxon>Archaea</taxon>
        <taxon>Methanobacteriati</taxon>
        <taxon>Methanobacteriota</taxon>
        <taxon>Stenosarchaea group</taxon>
        <taxon>Methanomicrobia</taxon>
        <taxon>Methanomicrobiales</taxon>
        <taxon>Methanospirillaceae</taxon>
        <taxon>Methanospirillum</taxon>
    </lineage>
</organism>
<accession>A0A2V2N2Y9</accession>
<gene>
    <name evidence="2" type="ORF">DLD82_17515</name>
</gene>
<evidence type="ECO:0000313" key="2">
    <source>
        <dbReference type="EMBL" id="PWR69573.1"/>
    </source>
</evidence>
<name>A0A2V2N2Y9_9EURY</name>
<reference evidence="2 3" key="1">
    <citation type="submission" date="2018-05" db="EMBL/GenBank/DDBJ databases">
        <title>Draft genome of Methanospirillum stamsii Pt1.</title>
        <authorList>
            <person name="Dueholm M.S."/>
            <person name="Nielsen P.H."/>
            <person name="Bakmann L.F."/>
            <person name="Otzen D.E."/>
        </authorList>
    </citation>
    <scope>NUCLEOTIDE SEQUENCE [LARGE SCALE GENOMIC DNA]</scope>
    <source>
        <strain evidence="2 3">Pt1</strain>
    </source>
</reference>
<dbReference type="InterPro" id="IPR003779">
    <property type="entry name" value="CMD-like"/>
</dbReference>
<sequence length="130" mass="14173">MQDKNEQIVADFLQHREELGDDIMADVENMLGVKPFIFSAMRERPDTFVLSSLADYKTGRPDSLSPKTAELIAIAAAAGAGADNCLKVHIRAAQKEGATRDEILDTIMIAAMMGKTKILASALRLLPEDK</sequence>
<dbReference type="NCBIfam" id="TIGR00778">
    <property type="entry name" value="ahpD_dom"/>
    <property type="match status" value="1"/>
</dbReference>
<dbReference type="Proteomes" id="UP000245934">
    <property type="component" value="Unassembled WGS sequence"/>
</dbReference>
<dbReference type="Gene3D" id="1.20.1290.10">
    <property type="entry name" value="AhpD-like"/>
    <property type="match status" value="1"/>
</dbReference>
<keyword evidence="2" id="KW-0575">Peroxidase</keyword>
<dbReference type="GeneID" id="97608417"/>
<dbReference type="AlphaFoldDB" id="A0A2V2N2Y9"/>
<comment type="caution">
    <text evidence="2">The sequence shown here is derived from an EMBL/GenBank/DDBJ whole genome shotgun (WGS) entry which is preliminary data.</text>
</comment>
<dbReference type="Pfam" id="PF02627">
    <property type="entry name" value="CMD"/>
    <property type="match status" value="1"/>
</dbReference>
<feature type="domain" description="Carboxymuconolactone decarboxylase-like" evidence="1">
    <location>
        <begin position="59"/>
        <end position="126"/>
    </location>
</feature>
<keyword evidence="2" id="KW-0560">Oxidoreductase</keyword>
<dbReference type="InterPro" id="IPR004675">
    <property type="entry name" value="AhpD_core"/>
</dbReference>
<protein>
    <submittedName>
        <fullName evidence="2">Alkylhydroperoxidase</fullName>
    </submittedName>
</protein>
<proteinExistence type="predicted"/>
<dbReference type="GO" id="GO:0051920">
    <property type="term" value="F:peroxiredoxin activity"/>
    <property type="evidence" value="ECO:0007669"/>
    <property type="project" value="InterPro"/>
</dbReference>
<evidence type="ECO:0000313" key="3">
    <source>
        <dbReference type="Proteomes" id="UP000245934"/>
    </source>
</evidence>
<dbReference type="InterPro" id="IPR029032">
    <property type="entry name" value="AhpD-like"/>
</dbReference>
<dbReference type="OrthoDB" id="117259at2157"/>
<evidence type="ECO:0000259" key="1">
    <source>
        <dbReference type="Pfam" id="PF02627"/>
    </source>
</evidence>
<dbReference type="PANTHER" id="PTHR33930:SF8">
    <property type="entry name" value="4-CARBOXYMUCONOLACTONE DECARBOXYLASE"/>
    <property type="match status" value="1"/>
</dbReference>
<dbReference type="PANTHER" id="PTHR33930">
    <property type="entry name" value="ALKYL HYDROPEROXIDE REDUCTASE AHPD"/>
    <property type="match status" value="1"/>
</dbReference>
<dbReference type="RefSeq" id="WP_109942428.1">
    <property type="nucleotide sequence ID" value="NZ_CP176366.1"/>
</dbReference>